<dbReference type="Proteomes" id="UP000829116">
    <property type="component" value="Chromosome"/>
</dbReference>
<organism evidence="1 2">
    <name type="scientific">Moellerella wisconsensis</name>
    <dbReference type="NCBI Taxonomy" id="158849"/>
    <lineage>
        <taxon>Bacteria</taxon>
        <taxon>Pseudomonadati</taxon>
        <taxon>Pseudomonadota</taxon>
        <taxon>Gammaproteobacteria</taxon>
        <taxon>Enterobacterales</taxon>
        <taxon>Morganellaceae</taxon>
        <taxon>Moellerella</taxon>
    </lineage>
</organism>
<dbReference type="AlphaFoldDB" id="A0A9Q8Q5K5"/>
<sequence>MINKSIFPPYLPQMDDGVINLNDIEISGKIYVEILKYENAKEGDEIRLYFGNFEPYFILIKDPLTDFPIILSLDEKKIIDGRYLVKYTAIDIAENVSYSPISWAIIDRYNQGVLPPPIFIDANSSNVIIQESIDLNNGTHIHISAYPNISINEVIDIMYWTLDNNENIVPGTQYNISHRILQSDISDGFDILVPKAYLTIINSGKCQSRYVVNRVQRQTEWSQIGHALLNLKPIEVLPPPIFIDNIDGWLTLNEVKNGVRVRASYPKIMLNDNIKLFIYGFDTQGQSVSGINLSQNEIINANHINNGYFDIIFPKNIAILLGTGRFDSYYTVTNATTASSYFGTVNVDINNKILPPPTFTQAINGILLLNDIIENNGAIIQVKYNNLILNDSVIIHVSGKDKDNLPILESNWKIHHNISTQNIIDGFINVTLPLNNVILVGNEGVLFAFYSVAYANSQGFNYSEVSDVKLNMIKKPDLKISLTTGAPPHDYHATHVYPFNYGVLSGTPGANIIMSCSRPAEFAESGSSDYKVTLNESGIARFKLRSPLSGVVTVDGFVQSNPSIEASAVTQFKSYYGQQGKFIAWASSTNALADGVMPCSLYLITDIESALKRPITLVRVAVSGSTKIVGYLSQIADILLNEDQSAQIDLVNTVIEDVVVILTLPESSGSIISTNVFFK</sequence>
<gene>
    <name evidence="1" type="ORF">MNY72_07485</name>
</gene>
<dbReference type="EMBL" id="CP093245">
    <property type="protein sequence ID" value="UNH32113.1"/>
    <property type="molecule type" value="Genomic_DNA"/>
</dbReference>
<proteinExistence type="predicted"/>
<dbReference type="RefSeq" id="WP_241542807.1">
    <property type="nucleotide sequence ID" value="NZ_CAWQWN010000001.1"/>
</dbReference>
<reference evidence="1" key="1">
    <citation type="submission" date="2022-03" db="EMBL/GenBank/DDBJ databases">
        <title>ESBL-producing Moellerella wisconsensis and Escherichia marmotae isolated from wild game meat.</title>
        <authorList>
            <person name="Biggel M."/>
        </authorList>
    </citation>
    <scope>NUCLEOTIDE SEQUENCE</scope>
    <source>
        <strain evidence="1">W51</strain>
    </source>
</reference>
<name>A0A9Q8Q5K5_9GAMM</name>
<accession>A0A9Q8Q5K5</accession>
<evidence type="ECO:0000313" key="2">
    <source>
        <dbReference type="Proteomes" id="UP000829116"/>
    </source>
</evidence>
<evidence type="ECO:0000313" key="1">
    <source>
        <dbReference type="EMBL" id="UNH32113.1"/>
    </source>
</evidence>
<protein>
    <submittedName>
        <fullName evidence="1">Uncharacterized protein</fullName>
    </submittedName>
</protein>